<protein>
    <recommendedName>
        <fullName evidence="1">BON domain-containing protein</fullName>
    </recommendedName>
</protein>
<evidence type="ECO:0000313" key="2">
    <source>
        <dbReference type="EMBL" id="GAM01395.1"/>
    </source>
</evidence>
<dbReference type="InterPro" id="IPR051686">
    <property type="entry name" value="Lipoprotein_DolP"/>
</dbReference>
<keyword evidence="3" id="KW-1185">Reference proteome</keyword>
<dbReference type="Gene3D" id="3.30.1340.30">
    <property type="match status" value="3"/>
</dbReference>
<dbReference type="EMBL" id="BBPI01000060">
    <property type="protein sequence ID" value="GAM01395.1"/>
    <property type="molecule type" value="Genomic_DNA"/>
</dbReference>
<feature type="domain" description="BON" evidence="1">
    <location>
        <begin position="79"/>
        <end position="147"/>
    </location>
</feature>
<dbReference type="InterPro" id="IPR007055">
    <property type="entry name" value="BON_dom"/>
</dbReference>
<dbReference type="SMART" id="SM00749">
    <property type="entry name" value="BON"/>
    <property type="match status" value="3"/>
</dbReference>
<evidence type="ECO:0000259" key="1">
    <source>
        <dbReference type="PROSITE" id="PS50914"/>
    </source>
</evidence>
<feature type="domain" description="BON" evidence="1">
    <location>
        <begin position="4"/>
        <end position="72"/>
    </location>
</feature>
<name>A0A0A1W7I2_9SPHN</name>
<dbReference type="PANTHER" id="PTHR34606">
    <property type="entry name" value="BON DOMAIN-CONTAINING PROTEIN"/>
    <property type="match status" value="1"/>
</dbReference>
<dbReference type="PANTHER" id="PTHR34606:SF15">
    <property type="entry name" value="BON DOMAIN-CONTAINING PROTEIN"/>
    <property type="match status" value="1"/>
</dbReference>
<dbReference type="AlphaFoldDB" id="A0A0A1W7I2"/>
<sequence>MKKSDSQVQEDVMEELVWEPSVDHADIGVSVHDGVVTLSGYVKSYPEKQAAEAAARRVAGVRAIAEDIKVRFSTQPKTADHEIAKRIVDVFTWNVLVPVNDISVKVEHGWVTLGGTVQWAYQRDEARKAAGRINGVIGVTNLISVRTAPVASDVRERILAAFKRQSNLSAEAITVTTEGNAVRLGGKVNHWSERGIAERAAWAAPGVTDVTDDIIVAI</sequence>
<dbReference type="InterPro" id="IPR014004">
    <property type="entry name" value="Transpt-assoc_nodulatn_dom_bac"/>
</dbReference>
<dbReference type="eggNOG" id="COG2823">
    <property type="taxonomic scope" value="Bacteria"/>
</dbReference>
<evidence type="ECO:0000313" key="3">
    <source>
        <dbReference type="Proteomes" id="UP000032305"/>
    </source>
</evidence>
<dbReference type="Proteomes" id="UP000032305">
    <property type="component" value="Unassembled WGS sequence"/>
</dbReference>
<dbReference type="Pfam" id="PF04972">
    <property type="entry name" value="BON"/>
    <property type="match status" value="3"/>
</dbReference>
<proteinExistence type="predicted"/>
<organism evidence="2 3">
    <name type="scientific">Sphingomonas parapaucimobilis NBRC 15100</name>
    <dbReference type="NCBI Taxonomy" id="1219049"/>
    <lineage>
        <taxon>Bacteria</taxon>
        <taxon>Pseudomonadati</taxon>
        <taxon>Pseudomonadota</taxon>
        <taxon>Alphaproteobacteria</taxon>
        <taxon>Sphingomonadales</taxon>
        <taxon>Sphingomonadaceae</taxon>
        <taxon>Sphingomonas</taxon>
    </lineage>
</organism>
<reference evidence="2 3" key="1">
    <citation type="submission" date="2014-11" db="EMBL/GenBank/DDBJ databases">
        <title>Whole genome shotgun sequence of Sphingomonas parapaucimobilis NBRC 15100.</title>
        <authorList>
            <person name="Katano-Makiyama Y."/>
            <person name="Hosoyama A."/>
            <person name="Hashimoto M."/>
            <person name="Hosoyama Y."/>
            <person name="Noguchi M."/>
            <person name="Numata M."/>
            <person name="Tsuchikane K."/>
            <person name="Hirakata S."/>
            <person name="Uohara A."/>
            <person name="Shimodaira J."/>
            <person name="Ohji S."/>
            <person name="Ichikawa N."/>
            <person name="Kimura A."/>
            <person name="Yamazoe A."/>
            <person name="Fujita N."/>
        </authorList>
    </citation>
    <scope>NUCLEOTIDE SEQUENCE [LARGE SCALE GENOMIC DNA]</scope>
    <source>
        <strain evidence="2 3">NBRC 15100</strain>
    </source>
</reference>
<dbReference type="OrthoDB" id="870892at2"/>
<dbReference type="PROSITE" id="PS50914">
    <property type="entry name" value="BON"/>
    <property type="match status" value="3"/>
</dbReference>
<gene>
    <name evidence="2" type="ORF">SP5_060_01010</name>
</gene>
<dbReference type="RefSeq" id="WP_042487952.1">
    <property type="nucleotide sequence ID" value="NZ_BBPI01000060.1"/>
</dbReference>
<accession>A0A0A1W7I2</accession>
<feature type="domain" description="BON" evidence="1">
    <location>
        <begin position="150"/>
        <end position="218"/>
    </location>
</feature>
<comment type="caution">
    <text evidence="2">The sequence shown here is derived from an EMBL/GenBank/DDBJ whole genome shotgun (WGS) entry which is preliminary data.</text>
</comment>